<dbReference type="PANTHER" id="PTHR43539">
    <property type="entry name" value="FLAVIN-BINDING MONOOXYGENASE-LIKE PROTEIN (AFU_ORTHOLOGUE AFUA_4G09220)"/>
    <property type="match status" value="1"/>
</dbReference>
<keyword evidence="3" id="KW-1185">Reference proteome</keyword>
<organism evidence="2 3">
    <name type="scientific">Microbacterium terregens</name>
    <dbReference type="NCBI Taxonomy" id="69363"/>
    <lineage>
        <taxon>Bacteria</taxon>
        <taxon>Bacillati</taxon>
        <taxon>Actinomycetota</taxon>
        <taxon>Actinomycetes</taxon>
        <taxon>Micrococcales</taxon>
        <taxon>Microbacteriaceae</taxon>
        <taxon>Microbacterium</taxon>
    </lineage>
</organism>
<name>A0ABV5T072_9MICO</name>
<dbReference type="PRINTS" id="PR00411">
    <property type="entry name" value="PNDRDTASEI"/>
</dbReference>
<dbReference type="EMBL" id="JBHMBE010000003">
    <property type="protein sequence ID" value="MFB9646004.1"/>
    <property type="molecule type" value="Genomic_DNA"/>
</dbReference>
<gene>
    <name evidence="2" type="ORF">ACFFPJ_09345</name>
</gene>
<dbReference type="RefSeq" id="WP_344712641.1">
    <property type="nucleotide sequence ID" value="NZ_BAAAWH010000001.1"/>
</dbReference>
<accession>A0ABV5T072</accession>
<dbReference type="InterPro" id="IPR050982">
    <property type="entry name" value="Auxin_biosynth/cation_transpt"/>
</dbReference>
<dbReference type="PRINTS" id="PR00368">
    <property type="entry name" value="FADPNR"/>
</dbReference>
<dbReference type="Gene3D" id="3.50.50.60">
    <property type="entry name" value="FAD/NAD(P)-binding domain"/>
    <property type="match status" value="1"/>
</dbReference>
<evidence type="ECO:0000313" key="2">
    <source>
        <dbReference type="EMBL" id="MFB9646004.1"/>
    </source>
</evidence>
<dbReference type="SUPFAM" id="SSF51905">
    <property type="entry name" value="FAD/NAD(P)-binding domain"/>
    <property type="match status" value="1"/>
</dbReference>
<keyword evidence="2" id="KW-0503">Monooxygenase</keyword>
<proteinExistence type="predicted"/>
<dbReference type="EC" id="1.14.13.-" evidence="2"/>
<dbReference type="InterPro" id="IPR036188">
    <property type="entry name" value="FAD/NAD-bd_sf"/>
</dbReference>
<sequence length="402" mass="42690">MRADVDVLVIGAGQAGLAVSHGLTQARIDHVVLEQGRSGRSWDGRWDSFRLVTPNHTILLPGGAYRGEDPDGYLTRTQIADHLRAYAASFGAPLAEQTPVTSLRRDDDGFVAETPVGGIRARRVVVCTGAYQREHRPAFLEQFERHVPVVGATDYRAPDRLPAGRVLVVGGGQSGCQIAEELSSSGREVMLAASRAPALPRRVAGRDIVDWLIDLGFFTHRLADMPSPAVRVASNPLAVGSDDRHDLNLQTLGAMGVQLLGHVLGTESGRVVAADDLAQSVQVGADAYRQVCAGIARLCAEQGAAAPNLPDAPTSVPDAAEPPQLADLGVVVNACGYRPAYEWIEIPGIVDEMGFPVQENGSAADQAGLWFVGVPWMRTRGSPLLLGVGEDANLVVDRLSAE</sequence>
<reference evidence="2 3" key="1">
    <citation type="submission" date="2024-09" db="EMBL/GenBank/DDBJ databases">
        <authorList>
            <person name="Sun Q."/>
            <person name="Mori K."/>
        </authorList>
    </citation>
    <scope>NUCLEOTIDE SEQUENCE [LARGE SCALE GENOMIC DNA]</scope>
    <source>
        <strain evidence="2 3">JCM 1342</strain>
    </source>
</reference>
<keyword evidence="1 2" id="KW-0560">Oxidoreductase</keyword>
<dbReference type="PANTHER" id="PTHR43539:SF78">
    <property type="entry name" value="FLAVIN-CONTAINING MONOOXYGENASE"/>
    <property type="match status" value="1"/>
</dbReference>
<dbReference type="GO" id="GO:0004497">
    <property type="term" value="F:monooxygenase activity"/>
    <property type="evidence" value="ECO:0007669"/>
    <property type="project" value="UniProtKB-KW"/>
</dbReference>
<evidence type="ECO:0000256" key="1">
    <source>
        <dbReference type="ARBA" id="ARBA00023002"/>
    </source>
</evidence>
<comment type="caution">
    <text evidence="2">The sequence shown here is derived from an EMBL/GenBank/DDBJ whole genome shotgun (WGS) entry which is preliminary data.</text>
</comment>
<protein>
    <submittedName>
        <fullName evidence="2">Flavin-containing monooxygenase</fullName>
        <ecNumber evidence="2">1.14.13.-</ecNumber>
    </submittedName>
</protein>
<dbReference type="Pfam" id="PF13738">
    <property type="entry name" value="Pyr_redox_3"/>
    <property type="match status" value="1"/>
</dbReference>
<dbReference type="Proteomes" id="UP001589611">
    <property type="component" value="Unassembled WGS sequence"/>
</dbReference>
<evidence type="ECO:0000313" key="3">
    <source>
        <dbReference type="Proteomes" id="UP001589611"/>
    </source>
</evidence>